<dbReference type="STRING" id="1123024.GCA_000423625_03183"/>
<dbReference type="EMBL" id="BJVI01000020">
    <property type="protein sequence ID" value="GEL18404.1"/>
    <property type="molecule type" value="Genomic_DNA"/>
</dbReference>
<dbReference type="InterPro" id="IPR025358">
    <property type="entry name" value="DUF4262"/>
</dbReference>
<proteinExistence type="predicted"/>
<evidence type="ECO:0000313" key="2">
    <source>
        <dbReference type="Proteomes" id="UP000321328"/>
    </source>
</evidence>
<evidence type="ECO:0008006" key="3">
    <source>
        <dbReference type="Google" id="ProtNLM"/>
    </source>
</evidence>
<protein>
    <recommendedName>
        <fullName evidence="3">DUF4262 domain-containing protein</fullName>
    </recommendedName>
</protein>
<evidence type="ECO:0000313" key="1">
    <source>
        <dbReference type="EMBL" id="GEL18404.1"/>
    </source>
</evidence>
<dbReference type="AlphaFoldDB" id="A0A511D485"/>
<dbReference type="Proteomes" id="UP000321328">
    <property type="component" value="Unassembled WGS sequence"/>
</dbReference>
<sequence>MPSLRRMNRSEQFIHQADQYDTWQRDTIRRYGWALQAVLAEGDSPPFVYTVGLTGFGHPELILFATTQATAATVLNELGEMVPAGARLEAGRAARVSAGRVQLLAFPDSADWLLAAQSLYRRSGAPPAPVLLVVPEDGLVETPGEDRPCPCCS</sequence>
<name>A0A511D485_9PSEU</name>
<accession>A0A511D485</accession>
<gene>
    <name evidence="1" type="ORF">PA7_22410</name>
</gene>
<dbReference type="Pfam" id="PF14081">
    <property type="entry name" value="DUF4262"/>
    <property type="match status" value="1"/>
</dbReference>
<reference evidence="1 2" key="1">
    <citation type="submission" date="2019-07" db="EMBL/GenBank/DDBJ databases">
        <title>Whole genome shotgun sequence of Pseudonocardia asaccharolytica NBRC 16224.</title>
        <authorList>
            <person name="Hosoyama A."/>
            <person name="Uohara A."/>
            <person name="Ohji S."/>
            <person name="Ichikawa N."/>
        </authorList>
    </citation>
    <scope>NUCLEOTIDE SEQUENCE [LARGE SCALE GENOMIC DNA]</scope>
    <source>
        <strain evidence="1 2">NBRC 16224</strain>
    </source>
</reference>
<organism evidence="1 2">
    <name type="scientific">Pseudonocardia asaccharolytica DSM 44247 = NBRC 16224</name>
    <dbReference type="NCBI Taxonomy" id="1123024"/>
    <lineage>
        <taxon>Bacteria</taxon>
        <taxon>Bacillati</taxon>
        <taxon>Actinomycetota</taxon>
        <taxon>Actinomycetes</taxon>
        <taxon>Pseudonocardiales</taxon>
        <taxon>Pseudonocardiaceae</taxon>
        <taxon>Pseudonocardia</taxon>
    </lineage>
</organism>
<keyword evidence="2" id="KW-1185">Reference proteome</keyword>
<comment type="caution">
    <text evidence="1">The sequence shown here is derived from an EMBL/GenBank/DDBJ whole genome shotgun (WGS) entry which is preliminary data.</text>
</comment>